<accession>A0A840FDA3</accession>
<dbReference type="Proteomes" id="UP000529795">
    <property type="component" value="Unassembled WGS sequence"/>
</dbReference>
<organism evidence="1 2">
    <name type="scientific">Sphingomonas jinjuensis</name>
    <dbReference type="NCBI Taxonomy" id="535907"/>
    <lineage>
        <taxon>Bacteria</taxon>
        <taxon>Pseudomonadati</taxon>
        <taxon>Pseudomonadota</taxon>
        <taxon>Alphaproteobacteria</taxon>
        <taxon>Sphingomonadales</taxon>
        <taxon>Sphingomonadaceae</taxon>
        <taxon>Sphingomonas</taxon>
    </lineage>
</organism>
<sequence>MDGAEHLVDRGRVRGIAFEGQQPRGGGLQQLARLLHEPFEKDGLHRTRSNPSAWPIDFIVCWAALDASSAPTLIYFEYFRDFFVADVASTIPPDSCDVTDAMRSAAFCWRAKVRALRFSASAVTRTARVAVSSSRTPFLAAEFMDERFASAVLI</sequence>
<comment type="caution">
    <text evidence="1">The sequence shown here is derived from an EMBL/GenBank/DDBJ whole genome shotgun (WGS) entry which is preliminary data.</text>
</comment>
<evidence type="ECO:0000313" key="2">
    <source>
        <dbReference type="Proteomes" id="UP000529795"/>
    </source>
</evidence>
<evidence type="ECO:0000313" key="1">
    <source>
        <dbReference type="EMBL" id="MBB4153734.1"/>
    </source>
</evidence>
<protein>
    <submittedName>
        <fullName evidence="1">Uncharacterized protein</fullName>
    </submittedName>
</protein>
<dbReference type="EMBL" id="JACIEV010000004">
    <property type="protein sequence ID" value="MBB4153734.1"/>
    <property type="molecule type" value="Genomic_DNA"/>
</dbReference>
<gene>
    <name evidence="1" type="ORF">GGQ80_001640</name>
</gene>
<reference evidence="1 2" key="1">
    <citation type="submission" date="2020-08" db="EMBL/GenBank/DDBJ databases">
        <title>Genomic Encyclopedia of Type Strains, Phase IV (KMG-IV): sequencing the most valuable type-strain genomes for metagenomic binning, comparative biology and taxonomic classification.</title>
        <authorList>
            <person name="Goeker M."/>
        </authorList>
    </citation>
    <scope>NUCLEOTIDE SEQUENCE [LARGE SCALE GENOMIC DNA]</scope>
    <source>
        <strain evidence="1 2">YC6723</strain>
    </source>
</reference>
<name>A0A840FDA3_9SPHN</name>
<keyword evidence="2" id="KW-1185">Reference proteome</keyword>
<proteinExistence type="predicted"/>
<dbReference type="AlphaFoldDB" id="A0A840FDA3"/>